<gene>
    <name evidence="1" type="ORF">LCGC14_2949370</name>
</gene>
<reference evidence="1" key="1">
    <citation type="journal article" date="2015" name="Nature">
        <title>Complex archaea that bridge the gap between prokaryotes and eukaryotes.</title>
        <authorList>
            <person name="Spang A."/>
            <person name="Saw J.H."/>
            <person name="Jorgensen S.L."/>
            <person name="Zaremba-Niedzwiedzka K."/>
            <person name="Martijn J."/>
            <person name="Lind A.E."/>
            <person name="van Eijk R."/>
            <person name="Schleper C."/>
            <person name="Guy L."/>
            <person name="Ettema T.J."/>
        </authorList>
    </citation>
    <scope>NUCLEOTIDE SEQUENCE</scope>
</reference>
<organism evidence="1">
    <name type="scientific">marine sediment metagenome</name>
    <dbReference type="NCBI Taxonomy" id="412755"/>
    <lineage>
        <taxon>unclassified sequences</taxon>
        <taxon>metagenomes</taxon>
        <taxon>ecological metagenomes</taxon>
    </lineage>
</organism>
<comment type="caution">
    <text evidence="1">The sequence shown here is derived from an EMBL/GenBank/DDBJ whole genome shotgun (WGS) entry which is preliminary data.</text>
</comment>
<name>A0A0F8XFJ1_9ZZZZ</name>
<feature type="non-terminal residue" evidence="1">
    <location>
        <position position="73"/>
    </location>
</feature>
<proteinExistence type="predicted"/>
<evidence type="ECO:0000313" key="1">
    <source>
        <dbReference type="EMBL" id="KKK67907.1"/>
    </source>
</evidence>
<dbReference type="EMBL" id="LAZR01059385">
    <property type="protein sequence ID" value="KKK67907.1"/>
    <property type="molecule type" value="Genomic_DNA"/>
</dbReference>
<protein>
    <submittedName>
        <fullName evidence="1">Uncharacterized protein</fullName>
    </submittedName>
</protein>
<sequence>MAGLQFSDIDDAVISTQANFVKKGAFTDLQTDLQRHVLVRELWKGRYKNAFVGGDPWEFEAQVDHNYSAKAVG</sequence>
<accession>A0A0F8XFJ1</accession>
<dbReference type="AlphaFoldDB" id="A0A0F8XFJ1"/>